<comment type="similarity">
    <text evidence="1">Belongs to the GSP E family.</text>
</comment>
<dbReference type="EMBL" id="JACHID010000007">
    <property type="protein sequence ID" value="MBB5022047.1"/>
    <property type="molecule type" value="Genomic_DNA"/>
</dbReference>
<dbReference type="GO" id="GO:0016887">
    <property type="term" value="F:ATP hydrolysis activity"/>
    <property type="evidence" value="ECO:0007669"/>
    <property type="project" value="TreeGrafter"/>
</dbReference>
<dbReference type="CDD" id="cd01129">
    <property type="entry name" value="PulE-GspE-like"/>
    <property type="match status" value="1"/>
</dbReference>
<dbReference type="Pfam" id="PF05157">
    <property type="entry name" value="MshEN"/>
    <property type="match status" value="1"/>
</dbReference>
<dbReference type="InterPro" id="IPR003593">
    <property type="entry name" value="AAA+_ATPase"/>
</dbReference>
<dbReference type="InterPro" id="IPR027417">
    <property type="entry name" value="P-loop_NTPase"/>
</dbReference>
<dbReference type="Gene3D" id="3.30.450.90">
    <property type="match status" value="1"/>
</dbReference>
<keyword evidence="6" id="KW-1185">Reference proteome</keyword>
<dbReference type="GO" id="GO:0005886">
    <property type="term" value="C:plasma membrane"/>
    <property type="evidence" value="ECO:0007669"/>
    <property type="project" value="TreeGrafter"/>
</dbReference>
<dbReference type="InterPro" id="IPR007831">
    <property type="entry name" value="T2SS_GspE_N"/>
</dbReference>
<sequence length="546" mass="60529">MKEKLGQILVRCHELSENQIQTALLVQQRSDKRLGAICMELGFIDEFQLQKALAQQFDIPAINLSMTPPDNTIECPMGVDWMRREEILPLWHTPQGKLVVGVVDPLNLQAWDTLSAHMGGSLQKAIVTPGQLKAVLDALSTSGKSSLRTNVASPGTDEATQIVEEVDNILAHAIRQGASDIHIEPTRELLRIRLRRDGTLHEYRLLPDYFQQALVTRIKVMAEMDIAEKRLPQDGKFHWECSGKQYDIRVSTLRNIHGEGAVLRILQRSQDIPDFQQLGMEPRDCRTAKDLFEQPGGIVLICGPTGSGKTTTLYSALQLVNRMDRKIITIEDPVEYQLPLINQVQVNVKAGMDFSVLLPSLLRQDPDIIVIGEIRDHKTAAMACQAALTGHLVISTIHTTSAAEAATRLVDIGVEPFLVSSSLRGVIAQRLVRCLCSDCADWRAATPEEQRWLGKDPGQPLGHPVGCDQCWQGYRGRSGIFEILVMNDTVQEHIQKHTPAPLIYRQLQQDGSLVSLGDDVRTKVSRGITSIAEATRVLGREGDGGE</sequence>
<dbReference type="AlphaFoldDB" id="A0A7W7Y599"/>
<reference evidence="5 6" key="1">
    <citation type="submission" date="2020-08" db="EMBL/GenBank/DDBJ databases">
        <title>Genomic Encyclopedia of Type Strains, Phase IV (KMG-IV): sequencing the most valuable type-strain genomes for metagenomic binning, comparative biology and taxonomic classification.</title>
        <authorList>
            <person name="Goeker M."/>
        </authorList>
    </citation>
    <scope>NUCLEOTIDE SEQUENCE [LARGE SCALE GENOMIC DNA]</scope>
    <source>
        <strain evidence="5 6">DSM 22071</strain>
    </source>
</reference>
<dbReference type="Proteomes" id="UP000528322">
    <property type="component" value="Unassembled WGS sequence"/>
</dbReference>
<evidence type="ECO:0000256" key="3">
    <source>
        <dbReference type="ARBA" id="ARBA00022840"/>
    </source>
</evidence>
<dbReference type="Gene3D" id="3.40.50.300">
    <property type="entry name" value="P-loop containing nucleotide triphosphate hydrolases"/>
    <property type="match status" value="1"/>
</dbReference>
<dbReference type="SUPFAM" id="SSF160246">
    <property type="entry name" value="EspE N-terminal domain-like"/>
    <property type="match status" value="1"/>
</dbReference>
<dbReference type="InterPro" id="IPR001482">
    <property type="entry name" value="T2SS/T4SS_dom"/>
</dbReference>
<feature type="domain" description="Bacterial type II secretion system protein E" evidence="4">
    <location>
        <begin position="362"/>
        <end position="376"/>
    </location>
</feature>
<dbReference type="SMART" id="SM00382">
    <property type="entry name" value="AAA"/>
    <property type="match status" value="1"/>
</dbReference>
<evidence type="ECO:0000256" key="1">
    <source>
        <dbReference type="ARBA" id="ARBA00006611"/>
    </source>
</evidence>
<dbReference type="PANTHER" id="PTHR30258">
    <property type="entry name" value="TYPE II SECRETION SYSTEM PROTEIN GSPE-RELATED"/>
    <property type="match status" value="1"/>
</dbReference>
<dbReference type="PANTHER" id="PTHR30258:SF2">
    <property type="entry name" value="COMG OPERON PROTEIN 1"/>
    <property type="match status" value="1"/>
</dbReference>
<name>A0A7W7Y599_9BACT</name>
<keyword evidence="2" id="KW-0547">Nucleotide-binding</keyword>
<dbReference type="RefSeq" id="WP_183731837.1">
    <property type="nucleotide sequence ID" value="NZ_JACHID010000007.1"/>
</dbReference>
<proteinExistence type="inferred from homology"/>
<gene>
    <name evidence="5" type="ORF">HNR37_001364</name>
</gene>
<keyword evidence="3" id="KW-0067">ATP-binding</keyword>
<dbReference type="SUPFAM" id="SSF52540">
    <property type="entry name" value="P-loop containing nucleoside triphosphate hydrolases"/>
    <property type="match status" value="1"/>
</dbReference>
<evidence type="ECO:0000259" key="4">
    <source>
        <dbReference type="PROSITE" id="PS00662"/>
    </source>
</evidence>
<organism evidence="5 6">
    <name type="scientific">Desulfurispira natronophila</name>
    <dbReference type="NCBI Taxonomy" id="682562"/>
    <lineage>
        <taxon>Bacteria</taxon>
        <taxon>Pseudomonadati</taxon>
        <taxon>Chrysiogenota</taxon>
        <taxon>Chrysiogenia</taxon>
        <taxon>Chrysiogenales</taxon>
        <taxon>Chrysiogenaceae</taxon>
        <taxon>Desulfurispira</taxon>
    </lineage>
</organism>
<comment type="caution">
    <text evidence="5">The sequence shown here is derived from an EMBL/GenBank/DDBJ whole genome shotgun (WGS) entry which is preliminary data.</text>
</comment>
<dbReference type="PROSITE" id="PS00662">
    <property type="entry name" value="T2SP_E"/>
    <property type="match status" value="1"/>
</dbReference>
<dbReference type="InterPro" id="IPR037257">
    <property type="entry name" value="T2SS_E_N_sf"/>
</dbReference>
<evidence type="ECO:0000313" key="6">
    <source>
        <dbReference type="Proteomes" id="UP000528322"/>
    </source>
</evidence>
<dbReference type="Pfam" id="PF00437">
    <property type="entry name" value="T2SSE"/>
    <property type="match status" value="1"/>
</dbReference>
<evidence type="ECO:0000256" key="2">
    <source>
        <dbReference type="ARBA" id="ARBA00022741"/>
    </source>
</evidence>
<accession>A0A7W7Y599</accession>
<evidence type="ECO:0000313" key="5">
    <source>
        <dbReference type="EMBL" id="MBB5022047.1"/>
    </source>
</evidence>
<protein>
    <submittedName>
        <fullName evidence="5">Type II secretory ATPase GspE/PulE/Tfp pilus assembly ATPase PilB-like protein</fullName>
    </submittedName>
</protein>
<dbReference type="GO" id="GO:0005524">
    <property type="term" value="F:ATP binding"/>
    <property type="evidence" value="ECO:0007669"/>
    <property type="project" value="UniProtKB-KW"/>
</dbReference>